<dbReference type="FunFam" id="3.90.175.10:FF:000001">
    <property type="entry name" value="Grass carp reovirus (GCRV)-induced gene 2e"/>
    <property type="match status" value="4"/>
</dbReference>
<feature type="region of interest" description="Disordered" evidence="1">
    <location>
        <begin position="1"/>
        <end position="20"/>
    </location>
</feature>
<evidence type="ECO:0000256" key="1">
    <source>
        <dbReference type="SAM" id="MobiDB-lite"/>
    </source>
</evidence>
<reference evidence="2" key="2">
    <citation type="submission" date="2025-08" db="UniProtKB">
        <authorList>
            <consortium name="Ensembl"/>
        </authorList>
    </citation>
    <scope>IDENTIFICATION</scope>
</reference>
<dbReference type="OMA" id="WVPPECG"/>
<dbReference type="SUPFAM" id="SSF56399">
    <property type="entry name" value="ADP-ribosylation"/>
    <property type="match status" value="4"/>
</dbReference>
<dbReference type="InParanoid" id="A0A665SZR2"/>
<proteinExistence type="predicted"/>
<dbReference type="Ensembl" id="ENSENLT00000003237.1">
    <property type="protein sequence ID" value="ENSENLP00000003055.1"/>
    <property type="gene ID" value="ENSENLG00000001485.1"/>
</dbReference>
<accession>A0A665SZR2</accession>
<keyword evidence="3" id="KW-1185">Reference proteome</keyword>
<dbReference type="AlphaFoldDB" id="A0A665SZR2"/>
<evidence type="ECO:0000313" key="2">
    <source>
        <dbReference type="Ensembl" id="ENSENLP00000003055.1"/>
    </source>
</evidence>
<evidence type="ECO:0000313" key="3">
    <source>
        <dbReference type="Proteomes" id="UP000472264"/>
    </source>
</evidence>
<name>A0A665SZR2_ECHNA</name>
<reference evidence="2" key="1">
    <citation type="submission" date="2021-04" db="EMBL/GenBank/DDBJ databases">
        <authorList>
            <consortium name="Wellcome Sanger Institute Data Sharing"/>
        </authorList>
    </citation>
    <scope>NUCLEOTIDE SEQUENCE [LARGE SCALE GENOMIC DNA]</scope>
</reference>
<dbReference type="GO" id="GO:0005737">
    <property type="term" value="C:cytoplasm"/>
    <property type="evidence" value="ECO:0007669"/>
    <property type="project" value="TreeGrafter"/>
</dbReference>
<dbReference type="Gene3D" id="3.90.175.10">
    <property type="entry name" value="Diphtheria Toxin, domain 1"/>
    <property type="match status" value="4"/>
</dbReference>
<organism evidence="2 3">
    <name type="scientific">Echeneis naucrates</name>
    <name type="common">Live sharksucker</name>
    <dbReference type="NCBI Taxonomy" id="173247"/>
    <lineage>
        <taxon>Eukaryota</taxon>
        <taxon>Metazoa</taxon>
        <taxon>Chordata</taxon>
        <taxon>Craniata</taxon>
        <taxon>Vertebrata</taxon>
        <taxon>Euteleostomi</taxon>
        <taxon>Actinopterygii</taxon>
        <taxon>Neopterygii</taxon>
        <taxon>Teleostei</taxon>
        <taxon>Neoteleostei</taxon>
        <taxon>Acanthomorphata</taxon>
        <taxon>Carangaria</taxon>
        <taxon>Carangiformes</taxon>
        <taxon>Echeneidae</taxon>
        <taxon>Echeneis</taxon>
    </lineage>
</organism>
<sequence length="580" mass="66171">MLSSDDFDVPRGAFQLSEPQPRDDKTYVMYHGTTSRNAQRIRTSGFQQSADGMLGPGVYLSRDLQKASRYPIDHPEYDRVVIKVTVKVGKVVVINRQGHPLQKTWHAHGYDTAWVPPNCGMVKSGLEENCIWDPRQIEIINFIKPLPPQPRDDKTYVMYHGTTSRNAQRIRTSGFQQSADGMLGPGVYLSRDLQKASRYPIDHPEYDRVVIKVTVKVGKVVVINRQGHPLQKTWHAHGYDTAWVPPNCGMVKSGLEENCIWDPRQIEIINFIKPLFNIKLPSHSDTETIMSRFQWAEDDFDVPRGAFRLSEPQPRDDKTYVMYHGTTSRNAQRIRTSGFQQSADGMLGPGVYLSRDLQKASRYPIDHPEYDRVVIKVTVKVGKVVVINRQGHPLQKTWHAHGYDTAWVPPNCGMVKSGLEENCIWDPRRIEIINFIKPLPPQPRDDKTYVMYHGTTSRNAQRIRTSGFQQSADGMLGPGVYLSRDLQKASRYPIDHPEYDRVVIKVTVKVGKVVVINRQGHPLQKTWHAHGYDTAWVPPNCGMVKSGLEENCIWDPRRIEIIKFIKPLPVPPQCGAWGYQ</sequence>
<reference evidence="2" key="3">
    <citation type="submission" date="2025-09" db="UniProtKB">
        <authorList>
            <consortium name="Ensembl"/>
        </authorList>
    </citation>
    <scope>IDENTIFICATION</scope>
</reference>
<protein>
    <submittedName>
        <fullName evidence="2">Grass carp reovirus (GCRV)-induced gene 2e</fullName>
    </submittedName>
</protein>
<dbReference type="PANTHER" id="PTHR36542:SF2">
    <property type="entry name" value="GIG2-LIKE PROTEIN DRED-RELATED"/>
    <property type="match status" value="1"/>
</dbReference>
<dbReference type="Proteomes" id="UP000472264">
    <property type="component" value="Chromosome 8"/>
</dbReference>
<dbReference type="PANTHER" id="PTHR36542">
    <property type="entry name" value="GIG2-LIKE PROTEIN DRED-RELATED"/>
    <property type="match status" value="1"/>
</dbReference>